<keyword evidence="1" id="KW-1133">Transmembrane helix</keyword>
<reference evidence="3" key="1">
    <citation type="submission" date="2009-12" db="EMBL/GenBank/DDBJ databases">
        <title>Sequence of Clostridiales genomosp. BVAB3 str. UPII9-5.</title>
        <authorList>
            <person name="Madupu R."/>
            <person name="Durkin A.S."/>
            <person name="Torralba M."/>
            <person name="Methe B."/>
            <person name="Sutton G.G."/>
            <person name="Strausberg R.L."/>
            <person name="Nelson K.E."/>
        </authorList>
    </citation>
    <scope>NUCLEOTIDE SEQUENCE [LARGE SCALE GENOMIC DNA]</scope>
    <source>
        <strain evidence="3">W1219</strain>
    </source>
</reference>
<organism evidence="2 3">
    <name type="scientific">Bulleidia extructa W1219</name>
    <dbReference type="NCBI Taxonomy" id="679192"/>
    <lineage>
        <taxon>Bacteria</taxon>
        <taxon>Bacillati</taxon>
        <taxon>Bacillota</taxon>
        <taxon>Erysipelotrichia</taxon>
        <taxon>Erysipelotrichales</taxon>
        <taxon>Erysipelotrichaceae</taxon>
        <taxon>Bulleidia</taxon>
    </lineage>
</organism>
<keyword evidence="1" id="KW-0472">Membrane</keyword>
<dbReference type="EMBL" id="ADFR01000016">
    <property type="protein sequence ID" value="EFC05176.1"/>
    <property type="molecule type" value="Genomic_DNA"/>
</dbReference>
<gene>
    <name evidence="2" type="ORF">HMPREF9013_0457</name>
</gene>
<feature type="transmembrane region" description="Helical" evidence="1">
    <location>
        <begin position="53"/>
        <end position="74"/>
    </location>
</feature>
<evidence type="ECO:0000313" key="2">
    <source>
        <dbReference type="EMBL" id="EFC05176.1"/>
    </source>
</evidence>
<evidence type="ECO:0000313" key="3">
    <source>
        <dbReference type="Proteomes" id="UP000005017"/>
    </source>
</evidence>
<dbReference type="RefSeq" id="WP_006627570.1">
    <property type="nucleotide sequence ID" value="NZ_ADFR01000016.1"/>
</dbReference>
<protein>
    <submittedName>
        <fullName evidence="2">Uncharacterized protein</fullName>
    </submittedName>
</protein>
<sequence length="162" mass="18507">MKIYQFRAGTPKDDRVMGLSYPAAFMVPVAMILIVFEFVFPHKNITGMASSNIYLELIILVPAFVIGAPVAIWIKKKCGHDFKVQLENKQISVWMDGEFQYKDNLEDISIQENSKQLKLTIYGSKEKTTFIGRDISNIFGFCRERDLSILKELAQDLHGLVK</sequence>
<name>D2MQA7_9FIRM</name>
<feature type="transmembrane region" description="Helical" evidence="1">
    <location>
        <begin position="21"/>
        <end position="41"/>
    </location>
</feature>
<dbReference type="eggNOG" id="ENOG5033CA2">
    <property type="taxonomic scope" value="Bacteria"/>
</dbReference>
<dbReference type="AlphaFoldDB" id="D2MQA7"/>
<evidence type="ECO:0000256" key="1">
    <source>
        <dbReference type="SAM" id="Phobius"/>
    </source>
</evidence>
<dbReference type="STRING" id="679192.HMPREF9013_0457"/>
<keyword evidence="1" id="KW-0812">Transmembrane</keyword>
<comment type="caution">
    <text evidence="2">The sequence shown here is derived from an EMBL/GenBank/DDBJ whole genome shotgun (WGS) entry which is preliminary data.</text>
</comment>
<dbReference type="OrthoDB" id="2217124at2"/>
<dbReference type="Proteomes" id="UP000005017">
    <property type="component" value="Unassembled WGS sequence"/>
</dbReference>
<keyword evidence="3" id="KW-1185">Reference proteome</keyword>
<accession>D2MQA7</accession>
<proteinExistence type="predicted"/>